<keyword evidence="4" id="KW-0175">Coiled coil</keyword>
<dbReference type="Gene3D" id="3.40.50.300">
    <property type="entry name" value="P-loop containing nucleotide triphosphate hydrolases"/>
    <property type="match status" value="2"/>
</dbReference>
<dbReference type="InterPro" id="IPR027417">
    <property type="entry name" value="P-loop_NTPase"/>
</dbReference>
<dbReference type="EMBL" id="JASXSX010000001">
    <property type="protein sequence ID" value="MDT3767355.1"/>
    <property type="molecule type" value="Genomic_DNA"/>
</dbReference>
<feature type="coiled-coil region" evidence="4">
    <location>
        <begin position="439"/>
        <end position="555"/>
    </location>
</feature>
<keyword evidence="7" id="KW-1185">Reference proteome</keyword>
<feature type="coiled-coil region" evidence="4">
    <location>
        <begin position="675"/>
        <end position="709"/>
    </location>
</feature>
<feature type="domain" description="Rad50/SbcC-type AAA" evidence="5">
    <location>
        <begin position="6"/>
        <end position="264"/>
    </location>
</feature>
<evidence type="ECO:0000313" key="6">
    <source>
        <dbReference type="EMBL" id="MDT3767355.1"/>
    </source>
</evidence>
<evidence type="ECO:0000256" key="1">
    <source>
        <dbReference type="ARBA" id="ARBA00006930"/>
    </source>
</evidence>
<feature type="coiled-coil region" evidence="4">
    <location>
        <begin position="783"/>
        <end position="810"/>
    </location>
</feature>
<comment type="similarity">
    <text evidence="1">Belongs to the SMC family. SbcC subfamily.</text>
</comment>
<name>A0ABU3IAF5_9ACTO</name>
<reference evidence="6 7" key="1">
    <citation type="submission" date="2023-06" db="EMBL/GenBank/DDBJ databases">
        <title>Draft genome sequence of Gleimia hominis type strain CCUG 57540T.</title>
        <authorList>
            <person name="Salva-Serra F."/>
            <person name="Cardew S."/>
            <person name="Jensie Markopoulos S."/>
            <person name="Ohlen M."/>
            <person name="Inganas E."/>
            <person name="Svensson-Stadler L."/>
            <person name="Moore E.R.B."/>
        </authorList>
    </citation>
    <scope>NUCLEOTIDE SEQUENCE [LARGE SCALE GENOMIC DNA]</scope>
    <source>
        <strain evidence="6 7">CCUG 57540</strain>
    </source>
</reference>
<protein>
    <recommendedName>
        <fullName evidence="3">Nuclease SbcCD subunit C</fullName>
    </recommendedName>
</protein>
<evidence type="ECO:0000313" key="7">
    <source>
        <dbReference type="Proteomes" id="UP001247542"/>
    </source>
</evidence>
<comment type="subunit">
    <text evidence="2">Heterodimer of SbcC and SbcD.</text>
</comment>
<dbReference type="InterPro" id="IPR038729">
    <property type="entry name" value="Rad50/SbcC_AAA"/>
</dbReference>
<feature type="coiled-coil region" evidence="4">
    <location>
        <begin position="281"/>
        <end position="318"/>
    </location>
</feature>
<dbReference type="Proteomes" id="UP001247542">
    <property type="component" value="Unassembled WGS sequence"/>
</dbReference>
<accession>A0ABU3IAF5</accession>
<evidence type="ECO:0000259" key="5">
    <source>
        <dbReference type="Pfam" id="PF13476"/>
    </source>
</evidence>
<comment type="caution">
    <text evidence="6">The sequence shown here is derived from an EMBL/GenBank/DDBJ whole genome shotgun (WGS) entry which is preliminary data.</text>
</comment>
<dbReference type="RefSeq" id="WP_313272832.1">
    <property type="nucleotide sequence ID" value="NZ_JASXSX010000001.1"/>
</dbReference>
<dbReference type="Pfam" id="PF13558">
    <property type="entry name" value="SbcC_Walker_B"/>
    <property type="match status" value="1"/>
</dbReference>
<evidence type="ECO:0000256" key="3">
    <source>
        <dbReference type="ARBA" id="ARBA00013368"/>
    </source>
</evidence>
<sequence length="1056" mass="116715">MRLLELKFSALGPFPNEHTIDFTGFEASGIYLLRGNTGTGKSTIIDAITYALYGEVAGQNTSSNSRLRSTYADPDTKTLVQLRFETPHGVFEVVRTPAYHKPGRKSLTPASSFLSKLTLVDGQVVGRETLASRKREVDEQVAHVVGLGLDQFLQTVILPQGKFAQFIRASSLQRKELLADIFRTRSFETFTKLLLDKAHEANRQTQQRADRLVTLAVHIHDGEDAALAQALEKEDFDAAHERLLAHQEQLEIAAQARATARERARENYREAAFTLEQVRALQRSRARADELERELNSLRARETEIEQCRQTLNRARTARAIVPHIEQAKAAQSELTRANTHLSSVHSTLASAPHLADLPAFKTSGKEGTQTSAALIDAVGKYARECAEERGDYLHASDGENGHSLLERGQAENTTEAELPNSETLDPLYQSFAQELTRLEDAAEHEAQLEQLRERLADAREQAERRREQMQADQRELDAIPPQIEQIKTQMEQARTESEAIEQREAKRNQLDDRLRAAREVQQMIPQLQDAADKVSRTAHEDDRARQEYEQLRNKWLADSALALSGYLKDGLPCPVCGATEHPAPVTGERLVVSPSDLQEAADASSKATSAFGKARSEHEQITKRIADLNQVAGDSADALEQARGRAQELWEAARNAGTQLAALSEELTRITGKQERLADRRVHHEEQLEALAERIEEMSRGIAENEAAVRGARGPFDSVCAHIDAVRLAGQQVRDLQRAIDEVHHGQHSFENASAQMRRAVAESVFDTAKSVQDASLSTADSEDLEARINEFELNVRACTQELDQLETSGVRECVLPDSQALARVAQACKDKQEAAQDAAATAADRAHRGAVELQSWREEWQALRRELTQTQTVRLFARIANGDTSDAGNRVPLATWVLLNQFDDVLAAANPFLARFSADRYALARVEADPGSRSSKVGLGLAIHDYNTDTDRAPLSLSGGETFYTSLALALGLAEVVSSAAGGVEFQSMIIDEGFGSLDAYTRDLVMSGLEAIRDSGRTVGLVSHVEQMQERIADGIHVMRAPGQRYSTLKVYA</sequence>
<evidence type="ECO:0000256" key="2">
    <source>
        <dbReference type="ARBA" id="ARBA00011322"/>
    </source>
</evidence>
<dbReference type="SUPFAM" id="SSF57997">
    <property type="entry name" value="Tropomyosin"/>
    <property type="match status" value="1"/>
</dbReference>
<evidence type="ECO:0000256" key="4">
    <source>
        <dbReference type="SAM" id="Coils"/>
    </source>
</evidence>
<organism evidence="6 7">
    <name type="scientific">Gleimia hominis</name>
    <dbReference type="NCBI Taxonomy" id="595468"/>
    <lineage>
        <taxon>Bacteria</taxon>
        <taxon>Bacillati</taxon>
        <taxon>Actinomycetota</taxon>
        <taxon>Actinomycetes</taxon>
        <taxon>Actinomycetales</taxon>
        <taxon>Actinomycetaceae</taxon>
        <taxon>Gleimia</taxon>
    </lineage>
</organism>
<dbReference type="SUPFAM" id="SSF52540">
    <property type="entry name" value="P-loop containing nucleoside triphosphate hydrolases"/>
    <property type="match status" value="1"/>
</dbReference>
<dbReference type="PANTHER" id="PTHR32114">
    <property type="entry name" value="ABC TRANSPORTER ABCH.3"/>
    <property type="match status" value="1"/>
</dbReference>
<dbReference type="PANTHER" id="PTHR32114:SF2">
    <property type="entry name" value="ABC TRANSPORTER ABCH.3"/>
    <property type="match status" value="1"/>
</dbReference>
<proteinExistence type="inferred from homology"/>
<gene>
    <name evidence="6" type="ORF">QS713_04650</name>
</gene>
<dbReference type="Pfam" id="PF13476">
    <property type="entry name" value="AAA_23"/>
    <property type="match status" value="1"/>
</dbReference>